<keyword evidence="3" id="KW-1185">Reference proteome</keyword>
<comment type="caution">
    <text evidence="2">The sequence shown here is derived from an EMBL/GenBank/DDBJ whole genome shotgun (WGS) entry which is preliminary data.</text>
</comment>
<keyword evidence="1" id="KW-0732">Signal</keyword>
<evidence type="ECO:0000313" key="2">
    <source>
        <dbReference type="EMBL" id="PGH09381.1"/>
    </source>
</evidence>
<dbReference type="Proteomes" id="UP000223968">
    <property type="component" value="Unassembled WGS sequence"/>
</dbReference>
<accession>A0A2B7XKS6</accession>
<gene>
    <name evidence="2" type="ORF">AJ79_05693</name>
</gene>
<reference evidence="2 3" key="1">
    <citation type="submission" date="2017-10" db="EMBL/GenBank/DDBJ databases">
        <title>Comparative genomics in systemic dimorphic fungi from Ajellomycetaceae.</title>
        <authorList>
            <person name="Munoz J.F."/>
            <person name="Mcewen J.G."/>
            <person name="Clay O.K."/>
            <person name="Cuomo C.A."/>
        </authorList>
    </citation>
    <scope>NUCLEOTIDE SEQUENCE [LARGE SCALE GENOMIC DNA]</scope>
    <source>
        <strain evidence="2 3">UAMH5409</strain>
    </source>
</reference>
<organism evidence="2 3">
    <name type="scientific">Helicocarpus griseus UAMH5409</name>
    <dbReference type="NCBI Taxonomy" id="1447875"/>
    <lineage>
        <taxon>Eukaryota</taxon>
        <taxon>Fungi</taxon>
        <taxon>Dikarya</taxon>
        <taxon>Ascomycota</taxon>
        <taxon>Pezizomycotina</taxon>
        <taxon>Eurotiomycetes</taxon>
        <taxon>Eurotiomycetidae</taxon>
        <taxon>Onygenales</taxon>
        <taxon>Ajellomycetaceae</taxon>
        <taxon>Helicocarpus</taxon>
    </lineage>
</organism>
<protein>
    <submittedName>
        <fullName evidence="2">Uncharacterized protein</fullName>
    </submittedName>
</protein>
<feature type="signal peptide" evidence="1">
    <location>
        <begin position="1"/>
        <end position="17"/>
    </location>
</feature>
<sequence>MQFNILATLLFTSIASAGWVRFSASDGGSTDAGDANSNYCMSIKGEGPFQFTAHDTEVKRVQMWVGGNCDGRSFLICSDDDGGCSSVSGGDKISGTVSAKFN</sequence>
<dbReference type="EMBL" id="PDNB01000093">
    <property type="protein sequence ID" value="PGH09381.1"/>
    <property type="molecule type" value="Genomic_DNA"/>
</dbReference>
<evidence type="ECO:0000256" key="1">
    <source>
        <dbReference type="SAM" id="SignalP"/>
    </source>
</evidence>
<evidence type="ECO:0000313" key="3">
    <source>
        <dbReference type="Proteomes" id="UP000223968"/>
    </source>
</evidence>
<feature type="chain" id="PRO_5012541360" evidence="1">
    <location>
        <begin position="18"/>
        <end position="102"/>
    </location>
</feature>
<name>A0A2B7XKS6_9EURO</name>
<proteinExistence type="predicted"/>
<dbReference type="AlphaFoldDB" id="A0A2B7XKS6"/>